<comment type="caution">
    <text evidence="1">The sequence shown here is derived from an EMBL/GenBank/DDBJ whole genome shotgun (WGS) entry which is preliminary data.</text>
</comment>
<accession>A0AAD2PV59</accession>
<proteinExistence type="predicted"/>
<dbReference type="Proteomes" id="UP001295423">
    <property type="component" value="Unassembled WGS sequence"/>
</dbReference>
<evidence type="ECO:0000313" key="1">
    <source>
        <dbReference type="EMBL" id="CAJ1954080.1"/>
    </source>
</evidence>
<name>A0AAD2PV59_9STRA</name>
<reference evidence="1" key="1">
    <citation type="submission" date="2023-08" db="EMBL/GenBank/DDBJ databases">
        <authorList>
            <person name="Audoor S."/>
            <person name="Bilcke G."/>
        </authorList>
    </citation>
    <scope>NUCLEOTIDE SEQUENCE</scope>
</reference>
<sequence>MTDYFAKMKAAKQSPVCVVTVAADGLSVNARASLGEDYEGTRQSVFSDLNVVGGVGVGGAGSALNVGGRTKTSVGKPSDKKTLFHLKDAPGATICCVSVSFSSGGQKACGENKDPATNCEIASHRSLKPIDKLQFPALYCRCKKLGRGGETFFWDSLSYVTFSELPPDNTAPWLTAKETKADWTSKIIDLRSSNATKADSIEGWRKLKVEEDDNSILRNSFTPVKREKSVTGSESSYKFVGEKGVKLAAPDFSEETPTMSALKKNDTSMASDNGLYRSALLEIKSDLDELNKFVNSSDTRTLNRLTGTILKVNALTLAANTFGRRIGEGSEFENIAGYSTMYDGLLGLYRDHKSRVEERTANFQASIDLVEHGSQHALAVVDTKVDIMGTAVQGNTAGNLETRNTLEVSMGSLCNDILPAIVGM</sequence>
<gene>
    <name evidence="1" type="ORF">CYCCA115_LOCUS14675</name>
</gene>
<evidence type="ECO:0000313" key="2">
    <source>
        <dbReference type="Proteomes" id="UP001295423"/>
    </source>
</evidence>
<dbReference type="AlphaFoldDB" id="A0AAD2PV59"/>
<dbReference type="EMBL" id="CAKOGP040001857">
    <property type="protein sequence ID" value="CAJ1954080.1"/>
    <property type="molecule type" value="Genomic_DNA"/>
</dbReference>
<protein>
    <submittedName>
        <fullName evidence="1">Uncharacterized protein</fullName>
    </submittedName>
</protein>
<keyword evidence="2" id="KW-1185">Reference proteome</keyword>
<organism evidence="1 2">
    <name type="scientific">Cylindrotheca closterium</name>
    <dbReference type="NCBI Taxonomy" id="2856"/>
    <lineage>
        <taxon>Eukaryota</taxon>
        <taxon>Sar</taxon>
        <taxon>Stramenopiles</taxon>
        <taxon>Ochrophyta</taxon>
        <taxon>Bacillariophyta</taxon>
        <taxon>Bacillariophyceae</taxon>
        <taxon>Bacillariophycidae</taxon>
        <taxon>Bacillariales</taxon>
        <taxon>Bacillariaceae</taxon>
        <taxon>Cylindrotheca</taxon>
    </lineage>
</organism>